<feature type="non-terminal residue" evidence="6">
    <location>
        <position position="1"/>
    </location>
</feature>
<keyword evidence="4" id="KW-0315">Glutamine amidotransferase</keyword>
<dbReference type="PANTHER" id="PTHR43284">
    <property type="entry name" value="ASPARAGINE SYNTHETASE (GLUTAMINE-HYDROLYZING)"/>
    <property type="match status" value="1"/>
</dbReference>
<dbReference type="InterPro" id="IPR006426">
    <property type="entry name" value="Asn_synth_AEB"/>
</dbReference>
<dbReference type="InterPro" id="IPR001962">
    <property type="entry name" value="Asn_synthase"/>
</dbReference>
<feature type="domain" description="Glutamine amidotransferase type-2" evidence="5">
    <location>
        <begin position="12"/>
        <end position="217"/>
    </location>
</feature>
<organism evidence="6">
    <name type="scientific">marine sediment metagenome</name>
    <dbReference type="NCBI Taxonomy" id="412755"/>
    <lineage>
        <taxon>unclassified sequences</taxon>
        <taxon>metagenomes</taxon>
        <taxon>ecological metagenomes</taxon>
    </lineage>
</organism>
<dbReference type="Pfam" id="PF13537">
    <property type="entry name" value="GATase_7"/>
    <property type="match status" value="1"/>
</dbReference>
<dbReference type="GO" id="GO:0006529">
    <property type="term" value="P:asparagine biosynthetic process"/>
    <property type="evidence" value="ECO:0007669"/>
    <property type="project" value="InterPro"/>
</dbReference>
<dbReference type="InterPro" id="IPR014729">
    <property type="entry name" value="Rossmann-like_a/b/a_fold"/>
</dbReference>
<dbReference type="NCBIfam" id="TIGR01536">
    <property type="entry name" value="asn_synth_AEB"/>
    <property type="match status" value="1"/>
</dbReference>
<dbReference type="InterPro" id="IPR033738">
    <property type="entry name" value="AsnB_N"/>
</dbReference>
<evidence type="ECO:0000313" key="6">
    <source>
        <dbReference type="EMBL" id="KKL73951.1"/>
    </source>
</evidence>
<dbReference type="GO" id="GO:0004066">
    <property type="term" value="F:asparagine synthase (glutamine-hydrolyzing) activity"/>
    <property type="evidence" value="ECO:0007669"/>
    <property type="project" value="InterPro"/>
</dbReference>
<evidence type="ECO:0000256" key="1">
    <source>
        <dbReference type="ARBA" id="ARBA00005752"/>
    </source>
</evidence>
<dbReference type="InterPro" id="IPR029055">
    <property type="entry name" value="Ntn_hydrolases_N"/>
</dbReference>
<evidence type="ECO:0000256" key="2">
    <source>
        <dbReference type="ARBA" id="ARBA00022741"/>
    </source>
</evidence>
<sequence>LKVSGEGATLMCGICGIYNEKNLPRVTAMLESIRHRGPDSFRTVVFKNHSLGECGLNIVSHKDDILPLIDEENEIALLLNGEIYNYQEIKNELLKDGCIFTSSTDSEVIIPLYRKYGKDFVKHLKGMFAIVVIDKGQIILARDKFGIKPLFYCQIDEKLIFGSEIKSLLQYPEVPAELDLESLEELMVFGYIFSNDRTLLRDIYQAPPGCLVAFDGNSISSRRYYKVPASFFAGNGDFDYQESVDQLATILLKTFELFHNHGDSEKGIYLSGGVDSTLMAVLSREILETPIQTYTLYDSENAPDFNYARKVSEAIGSDHHEFFVTASDYLHELPNFVYHYENIVGGGVFDIQGAAAFQILSKQISKHHKVAFTGEGADELFGGYYWIYTHPLGFSDRIRERVSLLPSQSKTRGVVESIFPHPEDERVYRKNLFDILMRSGLSNYHLWSVDRACSSFGFETRPPYLYDDIAEFALSIPIEFKVPEKTITKRILKDAALPYLKKYNLTDIVDRKKYGMPAALDYIGPRIQEEIAKIVPINNIQKHPFRRYLNSPIGFLMFDLFYYFFIKQRGRPTTNISVFDFYKDRASGEMYSY</sequence>
<reference evidence="6" key="1">
    <citation type="journal article" date="2015" name="Nature">
        <title>Complex archaea that bridge the gap between prokaryotes and eukaryotes.</title>
        <authorList>
            <person name="Spang A."/>
            <person name="Saw J.H."/>
            <person name="Jorgensen S.L."/>
            <person name="Zaremba-Niedzwiedzka K."/>
            <person name="Martijn J."/>
            <person name="Lind A.E."/>
            <person name="van Eijk R."/>
            <person name="Schleper C."/>
            <person name="Guy L."/>
            <person name="Ettema T.J."/>
        </authorList>
    </citation>
    <scope>NUCLEOTIDE SEQUENCE</scope>
</reference>
<dbReference type="PANTHER" id="PTHR43284:SF1">
    <property type="entry name" value="ASPARAGINE SYNTHETASE"/>
    <property type="match status" value="1"/>
</dbReference>
<protein>
    <recommendedName>
        <fullName evidence="5">Glutamine amidotransferase type-2 domain-containing protein</fullName>
    </recommendedName>
</protein>
<dbReference type="PIRSF" id="PIRSF001589">
    <property type="entry name" value="Asn_synthetase_glu-h"/>
    <property type="match status" value="1"/>
</dbReference>
<dbReference type="Gene3D" id="3.60.20.10">
    <property type="entry name" value="Glutamine Phosphoribosylpyrophosphate, subunit 1, domain 1"/>
    <property type="match status" value="1"/>
</dbReference>
<keyword evidence="2" id="KW-0547">Nucleotide-binding</keyword>
<dbReference type="EMBL" id="LAZR01024804">
    <property type="protein sequence ID" value="KKL73951.1"/>
    <property type="molecule type" value="Genomic_DNA"/>
</dbReference>
<dbReference type="SUPFAM" id="SSF52402">
    <property type="entry name" value="Adenine nucleotide alpha hydrolases-like"/>
    <property type="match status" value="1"/>
</dbReference>
<dbReference type="CDD" id="cd00712">
    <property type="entry name" value="AsnB"/>
    <property type="match status" value="1"/>
</dbReference>
<comment type="caution">
    <text evidence="6">The sequence shown here is derived from an EMBL/GenBank/DDBJ whole genome shotgun (WGS) entry which is preliminary data.</text>
</comment>
<evidence type="ECO:0000256" key="3">
    <source>
        <dbReference type="ARBA" id="ARBA00022840"/>
    </source>
</evidence>
<dbReference type="Pfam" id="PF00733">
    <property type="entry name" value="Asn_synthase"/>
    <property type="match status" value="1"/>
</dbReference>
<dbReference type="Gene3D" id="3.40.50.620">
    <property type="entry name" value="HUPs"/>
    <property type="match status" value="1"/>
</dbReference>
<comment type="similarity">
    <text evidence="1">Belongs to the asparagine synthetase family.</text>
</comment>
<evidence type="ECO:0000259" key="5">
    <source>
        <dbReference type="PROSITE" id="PS51278"/>
    </source>
</evidence>
<keyword evidence="3" id="KW-0067">ATP-binding</keyword>
<proteinExistence type="inferred from homology"/>
<dbReference type="SUPFAM" id="SSF56235">
    <property type="entry name" value="N-terminal nucleophile aminohydrolases (Ntn hydrolases)"/>
    <property type="match status" value="1"/>
</dbReference>
<gene>
    <name evidence="6" type="ORF">LCGC14_2069750</name>
</gene>
<dbReference type="PROSITE" id="PS51278">
    <property type="entry name" value="GATASE_TYPE_2"/>
    <property type="match status" value="1"/>
</dbReference>
<dbReference type="CDD" id="cd01991">
    <property type="entry name" value="Asn_synthase_B_C"/>
    <property type="match status" value="1"/>
</dbReference>
<dbReference type="GO" id="GO:0005524">
    <property type="term" value="F:ATP binding"/>
    <property type="evidence" value="ECO:0007669"/>
    <property type="project" value="UniProtKB-KW"/>
</dbReference>
<dbReference type="AlphaFoldDB" id="A0A0F9F650"/>
<evidence type="ECO:0000256" key="4">
    <source>
        <dbReference type="ARBA" id="ARBA00022962"/>
    </source>
</evidence>
<dbReference type="InterPro" id="IPR051786">
    <property type="entry name" value="ASN_synthetase/amidase"/>
</dbReference>
<name>A0A0F9F650_9ZZZZ</name>
<dbReference type="InterPro" id="IPR017932">
    <property type="entry name" value="GATase_2_dom"/>
</dbReference>
<accession>A0A0F9F650</accession>